<evidence type="ECO:0000256" key="1">
    <source>
        <dbReference type="ARBA" id="ARBA00006484"/>
    </source>
</evidence>
<dbReference type="OrthoDB" id="3819888at2759"/>
<organism evidence="5 6">
    <name type="scientific">Ceraceosorus guamensis</name>
    <dbReference type="NCBI Taxonomy" id="1522189"/>
    <lineage>
        <taxon>Eukaryota</taxon>
        <taxon>Fungi</taxon>
        <taxon>Dikarya</taxon>
        <taxon>Basidiomycota</taxon>
        <taxon>Ustilaginomycotina</taxon>
        <taxon>Exobasidiomycetes</taxon>
        <taxon>Ceraceosorales</taxon>
        <taxon>Ceraceosoraceae</taxon>
        <taxon>Ceraceosorus</taxon>
    </lineage>
</organism>
<dbReference type="SUPFAM" id="SSF51735">
    <property type="entry name" value="NAD(P)-binding Rossmann-fold domains"/>
    <property type="match status" value="1"/>
</dbReference>
<dbReference type="InterPro" id="IPR020904">
    <property type="entry name" value="Sc_DH/Rdtase_CS"/>
</dbReference>
<dbReference type="GO" id="GO:0016491">
    <property type="term" value="F:oxidoreductase activity"/>
    <property type="evidence" value="ECO:0007669"/>
    <property type="project" value="UniProtKB-KW"/>
</dbReference>
<evidence type="ECO:0000256" key="2">
    <source>
        <dbReference type="ARBA" id="ARBA00022857"/>
    </source>
</evidence>
<protein>
    <submittedName>
        <fullName evidence="5">NAD(P)-binding protein</fullName>
    </submittedName>
</protein>
<evidence type="ECO:0000313" key="6">
    <source>
        <dbReference type="Proteomes" id="UP000245783"/>
    </source>
</evidence>
<evidence type="ECO:0000256" key="3">
    <source>
        <dbReference type="ARBA" id="ARBA00023002"/>
    </source>
</evidence>
<feature type="compositionally biased region" description="Basic and acidic residues" evidence="4">
    <location>
        <begin position="245"/>
        <end position="258"/>
    </location>
</feature>
<reference evidence="5 6" key="1">
    <citation type="journal article" date="2018" name="Mol. Biol. Evol.">
        <title>Broad Genomic Sampling Reveals a Smut Pathogenic Ancestry of the Fungal Clade Ustilaginomycotina.</title>
        <authorList>
            <person name="Kijpornyongpan T."/>
            <person name="Mondo S.J."/>
            <person name="Barry K."/>
            <person name="Sandor L."/>
            <person name="Lee J."/>
            <person name="Lipzen A."/>
            <person name="Pangilinan J."/>
            <person name="LaButti K."/>
            <person name="Hainaut M."/>
            <person name="Henrissat B."/>
            <person name="Grigoriev I.V."/>
            <person name="Spatafora J.W."/>
            <person name="Aime M.C."/>
        </authorList>
    </citation>
    <scope>NUCLEOTIDE SEQUENCE [LARGE SCALE GENOMIC DNA]</scope>
    <source>
        <strain evidence="5 6">MCA 4658</strain>
    </source>
</reference>
<gene>
    <name evidence="5" type="ORF">IE81DRAFT_338476</name>
</gene>
<dbReference type="Gene3D" id="3.40.50.720">
    <property type="entry name" value="NAD(P)-binding Rossmann-like Domain"/>
    <property type="match status" value="1"/>
</dbReference>
<dbReference type="GeneID" id="37037415"/>
<dbReference type="Proteomes" id="UP000245783">
    <property type="component" value="Unassembled WGS sequence"/>
</dbReference>
<comment type="similarity">
    <text evidence="1">Belongs to the short-chain dehydrogenases/reductases (SDR) family.</text>
</comment>
<dbReference type="PANTHER" id="PTHR43618">
    <property type="entry name" value="7-ALPHA-HYDROXYSTEROID DEHYDROGENASE"/>
    <property type="match status" value="1"/>
</dbReference>
<feature type="region of interest" description="Disordered" evidence="4">
    <location>
        <begin position="241"/>
        <end position="270"/>
    </location>
</feature>
<proteinExistence type="inferred from homology"/>
<dbReference type="PRINTS" id="PR00081">
    <property type="entry name" value="GDHRDH"/>
</dbReference>
<name>A0A316VPV8_9BASI</name>
<accession>A0A316VPV8</accession>
<keyword evidence="2" id="KW-0521">NADP</keyword>
<dbReference type="InterPro" id="IPR002347">
    <property type="entry name" value="SDR_fam"/>
</dbReference>
<keyword evidence="3" id="KW-0560">Oxidoreductase</keyword>
<evidence type="ECO:0000256" key="4">
    <source>
        <dbReference type="SAM" id="MobiDB-lite"/>
    </source>
</evidence>
<sequence>MTSSRFQPAQLYDLSDRVALVTGGATGIGLAQAQGLAGAGARVYIASRRKEVVENAVKQYGFAGGFEVDVTSKESIQKLADDLKAKEGRADIVIANAGGAGPTHFGADTSFPDGSMDPAKKLEKVSAEEYSKRMLQANSFENWNDLFSLNSHSILFTAITLLPLLAAASEKAKQEGKSHTSVFMSTGSISGVVKQSQMHYAYNASKASANHLTETLAYEFTTATTARVRVNGILPGVFPSQMTADNKDEKTNKSDLSDKLPTMNVPVGRPGTEEEMASAVIFLASNEYMSGSLLTVDGGFTAYAP</sequence>
<dbReference type="STRING" id="1522189.A0A316VPV8"/>
<dbReference type="PROSITE" id="PS00061">
    <property type="entry name" value="ADH_SHORT"/>
    <property type="match status" value="1"/>
</dbReference>
<dbReference type="AlphaFoldDB" id="A0A316VPV8"/>
<dbReference type="EMBL" id="KZ819472">
    <property type="protein sequence ID" value="PWN39370.1"/>
    <property type="molecule type" value="Genomic_DNA"/>
</dbReference>
<keyword evidence="6" id="KW-1185">Reference proteome</keyword>
<dbReference type="Pfam" id="PF00106">
    <property type="entry name" value="adh_short"/>
    <property type="match status" value="1"/>
</dbReference>
<dbReference type="InParanoid" id="A0A316VPV8"/>
<evidence type="ECO:0000313" key="5">
    <source>
        <dbReference type="EMBL" id="PWN39370.1"/>
    </source>
</evidence>
<dbReference type="InterPro" id="IPR036291">
    <property type="entry name" value="NAD(P)-bd_dom_sf"/>
</dbReference>
<dbReference type="RefSeq" id="XP_025366530.1">
    <property type="nucleotide sequence ID" value="XM_025515545.1"/>
</dbReference>
<dbReference type="InterPro" id="IPR052178">
    <property type="entry name" value="Sec_Metab_Biosynth_SDR"/>
</dbReference>
<dbReference type="PANTHER" id="PTHR43618:SF4">
    <property type="entry name" value="SHORT CHAIN DEHYDROGENASE_REDUCTASE FAMILY (AFU_ORTHOLOGUE AFUA_7G04540)"/>
    <property type="match status" value="1"/>
</dbReference>